<dbReference type="EMBL" id="JNFA01000011">
    <property type="protein sequence ID" value="KGL42717.1"/>
    <property type="molecule type" value="Genomic_DNA"/>
</dbReference>
<gene>
    <name evidence="2" type="ORF">EP57_04465</name>
</gene>
<feature type="domain" description="Suppressor of fused-like" evidence="1">
    <location>
        <begin position="34"/>
        <end position="189"/>
    </location>
</feature>
<evidence type="ECO:0000313" key="3">
    <source>
        <dbReference type="Proteomes" id="UP000029844"/>
    </source>
</evidence>
<dbReference type="InterPro" id="IPR020941">
    <property type="entry name" value="SUFU-like_domain"/>
</dbReference>
<dbReference type="Pfam" id="PF05076">
    <property type="entry name" value="SUFU"/>
    <property type="match status" value="1"/>
</dbReference>
<dbReference type="eggNOG" id="ENOG5032REF">
    <property type="taxonomic scope" value="Bacteria"/>
</dbReference>
<dbReference type="Proteomes" id="UP000029844">
    <property type="component" value="Unassembled WGS sequence"/>
</dbReference>
<proteinExistence type="predicted"/>
<keyword evidence="3" id="KW-1185">Reference proteome</keyword>
<dbReference type="STRING" id="1552123.EP57_04465"/>
<dbReference type="AlphaFoldDB" id="A0A099WCH2"/>
<sequence length="192" mass="21625">MALMQDNQQIAKHILENVGGQPKVIKYRDANEASAIDIFMAENKPQLGVTTCATIGLSESSIGLVLGTGKELRTEFIGVYGNNFTKFPNIVSSCAFNIMNDNFLCRPGTVYPNVIDEYYKDTEMKHVLLTSPFLWENLTNIETESKVITWLLLIPISESELEYLNDNGSDALESLFEEEQIDIFDINRKSML</sequence>
<evidence type="ECO:0000259" key="1">
    <source>
        <dbReference type="Pfam" id="PF05076"/>
    </source>
</evidence>
<evidence type="ECO:0000313" key="2">
    <source>
        <dbReference type="EMBL" id="KGL42717.1"/>
    </source>
</evidence>
<organism evidence="2 3">
    <name type="scientific">Listeria booriae</name>
    <dbReference type="NCBI Taxonomy" id="1552123"/>
    <lineage>
        <taxon>Bacteria</taxon>
        <taxon>Bacillati</taxon>
        <taxon>Bacillota</taxon>
        <taxon>Bacilli</taxon>
        <taxon>Bacillales</taxon>
        <taxon>Listeriaceae</taxon>
        <taxon>Listeria</taxon>
    </lineage>
</organism>
<name>A0A099WCH2_9LIST</name>
<reference evidence="2 3" key="1">
    <citation type="submission" date="2014-05" db="EMBL/GenBank/DDBJ databases">
        <title>Novel Listeriaceae from food processing environments.</title>
        <authorList>
            <person name="den Bakker H.C."/>
        </authorList>
    </citation>
    <scope>NUCLEOTIDE SEQUENCE [LARGE SCALE GENOMIC DNA]</scope>
    <source>
        <strain evidence="2 3">FSL A5-0281</strain>
    </source>
</reference>
<accession>A0A099WCH2</accession>
<protein>
    <recommendedName>
        <fullName evidence="1">Suppressor of fused-like domain-containing protein</fullName>
    </recommendedName>
</protein>
<comment type="caution">
    <text evidence="2">The sequence shown here is derived from an EMBL/GenBank/DDBJ whole genome shotgun (WGS) entry which is preliminary data.</text>
</comment>